<comment type="caution">
    <text evidence="1">The sequence shown here is derived from an EMBL/GenBank/DDBJ whole genome shotgun (WGS) entry which is preliminary data.</text>
</comment>
<proteinExistence type="predicted"/>
<dbReference type="AlphaFoldDB" id="A0A9W4DYY2"/>
<evidence type="ECO:0000313" key="1">
    <source>
        <dbReference type="EMBL" id="CAG6398721.1"/>
    </source>
</evidence>
<gene>
    <name evidence="1" type="ORF">SCOCK_750003</name>
</gene>
<organism evidence="1 2">
    <name type="scientific">Actinacidiphila cocklensis</name>
    <dbReference type="NCBI Taxonomy" id="887465"/>
    <lineage>
        <taxon>Bacteria</taxon>
        <taxon>Bacillati</taxon>
        <taxon>Actinomycetota</taxon>
        <taxon>Actinomycetes</taxon>
        <taxon>Kitasatosporales</taxon>
        <taxon>Streptomycetaceae</taxon>
        <taxon>Actinacidiphila</taxon>
    </lineage>
</organism>
<reference evidence="1" key="1">
    <citation type="submission" date="2021-05" db="EMBL/GenBank/DDBJ databases">
        <authorList>
            <person name="Arsene-Ploetze F."/>
        </authorList>
    </citation>
    <scope>NUCLEOTIDE SEQUENCE</scope>
    <source>
        <strain evidence="1">DSM 42138</strain>
    </source>
</reference>
<evidence type="ECO:0000313" key="2">
    <source>
        <dbReference type="Proteomes" id="UP001152519"/>
    </source>
</evidence>
<accession>A0A9W4DYY2</accession>
<dbReference type="Proteomes" id="UP001152519">
    <property type="component" value="Unassembled WGS sequence"/>
</dbReference>
<name>A0A9W4DYY2_9ACTN</name>
<dbReference type="EMBL" id="CAJSLV010000109">
    <property type="protein sequence ID" value="CAG6398721.1"/>
    <property type="molecule type" value="Genomic_DNA"/>
</dbReference>
<keyword evidence="2" id="KW-1185">Reference proteome</keyword>
<protein>
    <submittedName>
        <fullName evidence="1">Uncharacterized protein</fullName>
    </submittedName>
</protein>
<sequence>MPLPTDAPVKSGSATFGCHILFLSVG</sequence>